<evidence type="ECO:0000256" key="12">
    <source>
        <dbReference type="SAM" id="Coils"/>
    </source>
</evidence>
<feature type="region of interest" description="Disordered" evidence="13">
    <location>
        <begin position="2176"/>
        <end position="2215"/>
    </location>
</feature>
<feature type="domain" description="Tyr recombinase" evidence="17">
    <location>
        <begin position="2779"/>
        <end position="2972"/>
    </location>
</feature>
<feature type="region of interest" description="Disordered" evidence="13">
    <location>
        <begin position="2404"/>
        <end position="2444"/>
    </location>
</feature>
<feature type="compositionally biased region" description="Basic and acidic residues" evidence="13">
    <location>
        <begin position="2283"/>
        <end position="2298"/>
    </location>
</feature>
<dbReference type="FunFam" id="3.30.420.10:FF:000032">
    <property type="entry name" value="Retrovirus-related Pol polyprotein from transposon 297-like Protein"/>
    <property type="match status" value="1"/>
</dbReference>
<dbReference type="InterPro" id="IPR043502">
    <property type="entry name" value="DNA/RNA_pol_sf"/>
</dbReference>
<dbReference type="Pfam" id="PF00589">
    <property type="entry name" value="Phage_integrase"/>
    <property type="match status" value="1"/>
</dbReference>
<name>A0A8J6HFR2_TENMO</name>
<keyword evidence="11" id="KW-0862">Zinc</keyword>
<evidence type="ECO:0000259" key="15">
    <source>
        <dbReference type="PROSITE" id="PS50878"/>
    </source>
</evidence>
<feature type="region of interest" description="Disordered" evidence="13">
    <location>
        <begin position="1625"/>
        <end position="1670"/>
    </location>
</feature>
<dbReference type="InterPro" id="IPR011010">
    <property type="entry name" value="DNA_brk_join_enz"/>
</dbReference>
<dbReference type="Gene3D" id="1.10.443.10">
    <property type="entry name" value="Intergrase catalytic core"/>
    <property type="match status" value="1"/>
</dbReference>
<dbReference type="SUPFAM" id="SSF56349">
    <property type="entry name" value="DNA breaking-rejoining enzymes"/>
    <property type="match status" value="1"/>
</dbReference>
<dbReference type="InterPro" id="IPR021109">
    <property type="entry name" value="Peptidase_aspartic_dom_sf"/>
</dbReference>
<dbReference type="SUPFAM" id="SSF56672">
    <property type="entry name" value="DNA/RNA polymerases"/>
    <property type="match status" value="2"/>
</dbReference>
<keyword evidence="19" id="KW-1185">Reference proteome</keyword>
<dbReference type="CDD" id="cd00397">
    <property type="entry name" value="DNA_BRE_C"/>
    <property type="match status" value="1"/>
</dbReference>
<dbReference type="PANTHER" id="PTHR37984:SF5">
    <property type="entry name" value="PROTEIN NYNRIN-LIKE"/>
    <property type="match status" value="1"/>
</dbReference>
<keyword evidence="6" id="KW-0479">Metal-binding</keyword>
<dbReference type="Gene3D" id="3.30.420.10">
    <property type="entry name" value="Ribonuclease H-like superfamily/Ribonuclease H"/>
    <property type="match status" value="2"/>
</dbReference>
<keyword evidence="9" id="KW-0695">RNA-directed DNA polymerase</keyword>
<dbReference type="SUPFAM" id="SSF50630">
    <property type="entry name" value="Acid proteases"/>
    <property type="match status" value="1"/>
</dbReference>
<dbReference type="GO" id="GO:0003964">
    <property type="term" value="F:RNA-directed DNA polymerase activity"/>
    <property type="evidence" value="ECO:0007669"/>
    <property type="project" value="UniProtKB-KW"/>
</dbReference>
<comment type="cofactor">
    <cofactor evidence="1">
        <name>a divalent metal cation</name>
        <dbReference type="ChEBI" id="CHEBI:60240"/>
    </cofactor>
</comment>
<evidence type="ECO:0000256" key="5">
    <source>
        <dbReference type="ARBA" id="ARBA00022722"/>
    </source>
</evidence>
<dbReference type="PROSITE" id="PS51898">
    <property type="entry name" value="TYR_RECOMBINASE"/>
    <property type="match status" value="1"/>
</dbReference>
<dbReference type="Pfam" id="PF13359">
    <property type="entry name" value="DDE_Tnp_4"/>
    <property type="match status" value="1"/>
</dbReference>
<dbReference type="SMART" id="SM00343">
    <property type="entry name" value="ZnF_C2HC"/>
    <property type="match status" value="1"/>
</dbReference>
<feature type="region of interest" description="Disordered" evidence="13">
    <location>
        <begin position="313"/>
        <end position="357"/>
    </location>
</feature>
<dbReference type="InterPro" id="IPR001584">
    <property type="entry name" value="Integrase_cat-core"/>
</dbReference>
<evidence type="ECO:0000313" key="19">
    <source>
        <dbReference type="Proteomes" id="UP000719412"/>
    </source>
</evidence>
<feature type="compositionally biased region" description="Basic and acidic residues" evidence="13">
    <location>
        <begin position="1833"/>
        <end position="1844"/>
    </location>
</feature>
<feature type="compositionally biased region" description="Polar residues" evidence="13">
    <location>
        <begin position="2427"/>
        <end position="2443"/>
    </location>
</feature>
<evidence type="ECO:0000259" key="14">
    <source>
        <dbReference type="PROSITE" id="PS50158"/>
    </source>
</evidence>
<feature type="region of interest" description="Disordered" evidence="13">
    <location>
        <begin position="1795"/>
        <end position="1856"/>
    </location>
</feature>
<dbReference type="PROSITE" id="PS50878">
    <property type="entry name" value="RT_POL"/>
    <property type="match status" value="2"/>
</dbReference>
<protein>
    <recommendedName>
        <fullName evidence="2">RNA-directed DNA polymerase</fullName>
        <ecNumber evidence="2">2.7.7.49</ecNumber>
    </recommendedName>
</protein>
<dbReference type="Pfam" id="PF17921">
    <property type="entry name" value="Integrase_H2C2"/>
    <property type="match status" value="1"/>
</dbReference>
<feature type="region of interest" description="Disordered" evidence="13">
    <location>
        <begin position="2612"/>
        <end position="2643"/>
    </location>
</feature>
<keyword evidence="4" id="KW-0548">Nucleotidyltransferase</keyword>
<evidence type="ECO:0000256" key="7">
    <source>
        <dbReference type="ARBA" id="ARBA00022759"/>
    </source>
</evidence>
<feature type="compositionally biased region" description="Pro residues" evidence="13">
    <location>
        <begin position="329"/>
        <end position="344"/>
    </location>
</feature>
<dbReference type="Pfam" id="PF17917">
    <property type="entry name" value="RT_RNaseH"/>
    <property type="match status" value="1"/>
</dbReference>
<dbReference type="CDD" id="cd00303">
    <property type="entry name" value="retropepsin_like"/>
    <property type="match status" value="1"/>
</dbReference>
<feature type="compositionally biased region" description="Basic and acidic residues" evidence="13">
    <location>
        <begin position="2412"/>
        <end position="2426"/>
    </location>
</feature>
<keyword evidence="7" id="KW-0255">Endonuclease</keyword>
<feature type="compositionally biased region" description="Low complexity" evidence="13">
    <location>
        <begin position="670"/>
        <end position="695"/>
    </location>
</feature>
<feature type="compositionally biased region" description="Basic and acidic residues" evidence="13">
    <location>
        <begin position="2632"/>
        <end position="2641"/>
    </location>
</feature>
<feature type="compositionally biased region" description="Pro residues" evidence="13">
    <location>
        <begin position="2086"/>
        <end position="2096"/>
    </location>
</feature>
<dbReference type="GO" id="GO:0042575">
    <property type="term" value="C:DNA polymerase complex"/>
    <property type="evidence" value="ECO:0007669"/>
    <property type="project" value="UniProtKB-ARBA"/>
</dbReference>
<evidence type="ECO:0000256" key="11">
    <source>
        <dbReference type="PROSITE-ProRule" id="PRU00047"/>
    </source>
</evidence>
<dbReference type="CDD" id="cd01647">
    <property type="entry name" value="RT_LTR"/>
    <property type="match status" value="2"/>
</dbReference>
<feature type="domain" description="CCHC-type" evidence="14">
    <location>
        <begin position="705"/>
        <end position="718"/>
    </location>
</feature>
<dbReference type="Gene3D" id="2.40.70.10">
    <property type="entry name" value="Acid Proteases"/>
    <property type="match status" value="1"/>
</dbReference>
<gene>
    <name evidence="18" type="ORF">GEV33_008894</name>
</gene>
<sequence>MIRDIVSWTAPSKLTKNILHDRLTRLDKKLNLTRDEQFGFRPRHDTSQQVVRIVTDFKMIVKKLPVNFVKLLHSYQTDRTLQVKVQQTLSEKRPIKAGVTQGFILGSKLFSFFINDVPTFARTSLALYADDTAIYAHSLSAEVANRQVQIQVNLLKKYFEKWLIQINPAKTESILFAKKFTNTRIITPLKVKNRKVLTQPSVKYLGVHVHLDTRLTYYTHIDKTLTRAKATLNILYPLFSKNSQPSTAPVWCGITKTTMIKPQRFQNKYLRLATNSGRYTRIKDLHDIAKIEMLRDHVDRFSTSFYLNRLGYNPLTRQEPGKRRSAAPTDPPTRLSPPVIPGVRPPTDDPEFRSGGTAAAPVQEALVRLPPAVTPEPIDRPLTPGTSSSPVRLEVMAPPPNKQTGPTGKTDTTSQTPDPTPGTGAAPEPPEALVSMLSGFGLDATGTVEELRRRVVKFFRDRATDTPVPPVQTSTPNVLVPLSGPGPSVPVLTQVPATSVPVSTPERSSRPVRVQDWRVTFNGKGDPIAFLERIKELCDSDGVDIDQLLPHLPGLLQGEAAAWFRNNRQRYQEDLEVEISRRLQRPTEPVTTYLTELQTLLRRHGNLQPDQQLYWMYRNLLPEYRLYLKRPELTDAATLLRSVRELEAVLREQTRPTGKPDKQTAPAEVPTSRPTTRPTPPERTTAPKTSAATPAPGQPSSTPLCWRCGQAGHFRHECTGPAKIFCSRCRKEGEPVQPPPTPPNDRPLPEQSDHRPHVTTQILGEWYAALVDTGAAGSFIGDHLRDKCNRHLRPVTPTIQSARMAYGQVDTITEAYWISLQIGTTTIRGKYHHLPHLPSDLVLGIDLLRRYPFSIDLKEGSASLRPPTTADEVQPTQAQPAFQVSDSPPLTLSPDEEQRLRQFLVEELPLFDSVRGLTPLARHEIRLLHPEPVKQRYRPRNPFMQGIIDEEVDKMLAEGNKDGKHRFCIDFRKVNEVTRKDAYPLPFINVILDKLRRARYIFTIDLKSGYWQVPLTPSSKPITAFTVPSRGLYQFRVMPFGLHSAPATFQRLMDRVIGPELDPYCFAYLDDIVVLGDTFEQHLEVLQEVFRRLRATNLRLNPDKCQFGRRSLTYLGHVVTAAGIRTDPDKVAAIRQLATPNTLRQLRRFLGMASWYRRFIPDFSRIAAPLNRLLKKGGGWDWTPEQDAAFNTLKDSLSAAPVLACPDFGKPFVLQTDAADTGLGVPLTYRSLTKPEQAYSTTEKECLAVVWGIEKMRPYLEGYRFTVLTDHQSLKWLQTIKNPAGRLARWAIFLQQHDFDIRYRKGVLNRVADTLSRQPAATEDETTPEDLFALEDAPGCNWYNRMRQEVEKDPTTHPDYCIRNERLHRHFWDRSDSTEPELSDPWKLCVPKPARAAVLRECHDNPTAGHLGIAKTTARLALRYYWPGMFREAAQYVRNCPSCQRYKTPQQQPPGKMYLTPNRQPWETVSTDLVGPLPRSSRGNCYVVVMQDRFTKWVQCRAVRKATGRAVTQALYEEVITRFGCPVTVISDNGTQYTGGTFRTLLQDLGIVHRLTPPYTPHANPVERTNKTLKTMVAQFCEADQKKWDARLPELMFALNTSRHESTRYTPALLNFGRELVVPNAVHRPTPGNAAADPPADTAADPPADPSADTAADPSADTAVDPPADTTADEVNEAADAVHHSERLRLLKDIFELVRVNLARAFAKQSKHYNLRHREWRCHLGDRVLKRAHPLSSGAKGFAAKLAPKYSGPYTVTKVLSPVVYNLRSPSGQKILRAHIKDLKPYRMTEPPTDCVTIYRMPNPRAPPAPADLPSAKQQRPAATAQEDAADPPGREEKGTEPPTDRPNCQRENLLLPQTRPAASICWIDGLDRRALPRLTGESPGPGIPMDLAVRRRRPTPPPPLRSLPLPRVPDRTPPFSTPTGRPKAPPTGTTTTPTATTVEGITALPHQACFPPAQTADPQGDRPCPGGTRPRRPRHRKVKWTRTGKRIRQYVRSEGTPRAWEPFVRPPTDRRAPLRYAVTAPQTPRPFQVPPSPNSVHTMDHLLDLEWTVVDEVDVALARVDSPDPSPAAQPSVSRPATPTGQPPLGTPQPGSPHEKPQGTTTSSHNTAEDTAPARTPVPAQIAKDMPEDVCDGVEYEEWVEDNPYGRGPQATRLPRPESLCWRCGVPGRAPVTVPVRDSRPPPSREQPAPHAGTSRTPRNVQRFRSERRARCAANAGDNAAVTVVNAGQMATPDIPLPAAHLPKNSFSLNSICVPRLFVSLTVSDRTAAARNPPGESPPEKEARRPTPPHREEEPLEGATLRGPPFPKKEGKLARSQLPYPRRPNPPRNPCFFRPTAPGLRAEPSSPTAPAARNPGFPAFSLFFLARSLPLRGNPGLPAFSFFPGPFLPAVREPRPSRFLSPSFLRPEQKEPAASRSDRNGKTQQRPGPTGKTVSTSRALLRHPPGTLLQVTDTVPERFRRHQPTPGHRTLRKATPAVWRPTTAAKRDWRSRHTATDPNGVKSRDVTAASDRHNFKNILVRAVDLNGPADYLLLNGGEQAERFRNRKGYFSINVQGVCDSELKIINIVARWPGSVHGSTIFNDSPLCADLAAGIEKRVWRRRGSEEGEARRRVQEVETQTPKSGFTDPRRKVREEQNPGVRGQIPRLDFVVYRGPEEVPEKVQVSRDVDRLVTIKARKANLLREKLLPVKSKAAYEKVYASFCYWRENNKVSALTEEVILAYLDEKQETLSPASLWPHYSMLKSSLKMKENLCIEKFCSVTAYLKQINVEHHAKKSKVLSREHIEKFLLEAADETYLFVKAALIFGIAGACRRKELCDLTVNDIQDTEEVLIVTLRDTKTHLDRKFTIIGEGFVVNPLTIYRKYASLRPVNTSHDRFFLFYNNGKCTRQPVGINTFGQLPSKIAAYLKLEDPKTYTGHCFRRSSATLLAAGGGDLVSLKRHGGWRSSTVAEGYIEDCVEERIKIARKVFGGIDDDTFDLMEKEGTYGACSLDSIISDNSQSIHMPSDRLQELIEVIIQNQLAGLVGRLAKMQAKIDTLCTENKQLRNEIVNLNKTVQKCVIQDTSLQTSDARASYAETLVKNSQNTIIIKPKDKTQSVNKTKSDVLINLSSVESAANISKVKNLRDGGVMLGCGDAGKIKQLTTDRLSAAYEISEVKTFRPRIRVAGFSKDINRENLLKYVVGQNQYIFDDTSEYQVSKFYPIRSSRDNLYQAIIEVDMTTYKKALGIGHCLVGLGGRVTATTFIVLPEATNNNTLLGIDFLQDAGIPMSEHKLPDSIKVRRRGKLTQGVLLLRNNAPIHKSRFSKAAIAECDFVEIDHPPYSPDLAPLRGTKLRDDDELRAAVERMGEATPYIEHSIDTGDHDPIAVPPYRMTPPRKEILRNEIERLLNENVIEECESPWAAPVVMVPKKDGSIRLCVDFRRLNAVTVADSYPLPRLEDLIHSTTQTKFMTTIDRRAGYHQINVKSAHRDKTAFVTPFGTFRYIYECRSVCVMPRELFKDL</sequence>
<feature type="region of interest" description="Disordered" evidence="13">
    <location>
        <begin position="1876"/>
        <end position="1939"/>
    </location>
</feature>
<evidence type="ECO:0000256" key="8">
    <source>
        <dbReference type="ARBA" id="ARBA00022801"/>
    </source>
</evidence>
<dbReference type="Proteomes" id="UP000719412">
    <property type="component" value="Unassembled WGS sequence"/>
</dbReference>
<keyword evidence="3" id="KW-0808">Transferase</keyword>
<feature type="region of interest" description="Disordered" evidence="13">
    <location>
        <begin position="862"/>
        <end position="890"/>
    </location>
</feature>
<evidence type="ECO:0000256" key="3">
    <source>
        <dbReference type="ARBA" id="ARBA00022679"/>
    </source>
</evidence>
<feature type="domain" description="Reverse transcriptase" evidence="15">
    <location>
        <begin position="1"/>
        <end position="209"/>
    </location>
</feature>
<keyword evidence="8" id="KW-0378">Hydrolase</keyword>
<dbReference type="GO" id="GO:0003677">
    <property type="term" value="F:DNA binding"/>
    <property type="evidence" value="ECO:0007669"/>
    <property type="project" value="InterPro"/>
</dbReference>
<dbReference type="EMBL" id="JABDTM020024857">
    <property type="protein sequence ID" value="KAH0813899.1"/>
    <property type="molecule type" value="Genomic_DNA"/>
</dbReference>
<feature type="compositionally biased region" description="Low complexity" evidence="13">
    <location>
        <begin position="2072"/>
        <end position="2085"/>
    </location>
</feature>
<dbReference type="PANTHER" id="PTHR37984">
    <property type="entry name" value="PROTEIN CBG26694"/>
    <property type="match status" value="1"/>
</dbReference>
<dbReference type="Pfam" id="PF13975">
    <property type="entry name" value="gag-asp_proteas"/>
    <property type="match status" value="1"/>
</dbReference>
<dbReference type="InterPro" id="IPR001878">
    <property type="entry name" value="Znf_CCHC"/>
</dbReference>
<dbReference type="PROSITE" id="PS50994">
    <property type="entry name" value="INTEGRASE"/>
    <property type="match status" value="1"/>
</dbReference>
<dbReference type="InterPro" id="IPR013762">
    <property type="entry name" value="Integrase-like_cat_sf"/>
</dbReference>
<feature type="compositionally biased region" description="Low complexity" evidence="13">
    <location>
        <begin position="1922"/>
        <end position="1939"/>
    </location>
</feature>
<dbReference type="InterPro" id="IPR027806">
    <property type="entry name" value="HARBI1_dom"/>
</dbReference>
<feature type="compositionally biased region" description="Basic and acidic residues" evidence="13">
    <location>
        <begin position="650"/>
        <end position="662"/>
    </location>
</feature>
<feature type="compositionally biased region" description="Low complexity" evidence="13">
    <location>
        <begin position="410"/>
        <end position="426"/>
    </location>
</feature>
<dbReference type="PROSITE" id="PS50158">
    <property type="entry name" value="ZF_CCHC"/>
    <property type="match status" value="1"/>
</dbReference>
<comment type="caution">
    <text evidence="18">The sequence shown here is derived from an EMBL/GenBank/DDBJ whole genome shotgun (WGS) entry which is preliminary data.</text>
</comment>
<feature type="region of interest" description="Disordered" evidence="13">
    <location>
        <begin position="1956"/>
        <end position="1982"/>
    </location>
</feature>
<dbReference type="Gene3D" id="1.10.340.70">
    <property type="match status" value="1"/>
</dbReference>
<dbReference type="InterPro" id="IPR036397">
    <property type="entry name" value="RNaseH_sf"/>
</dbReference>
<dbReference type="InterPro" id="IPR036875">
    <property type="entry name" value="Znf_CCHC_sf"/>
</dbReference>
<accession>A0A8J6HFR2</accession>
<dbReference type="CDD" id="cd09274">
    <property type="entry name" value="RNase_HI_RT_Ty3"/>
    <property type="match status" value="1"/>
</dbReference>
<dbReference type="GO" id="GO:0008270">
    <property type="term" value="F:zinc ion binding"/>
    <property type="evidence" value="ECO:0007669"/>
    <property type="project" value="UniProtKB-KW"/>
</dbReference>
<dbReference type="Gene3D" id="3.10.10.10">
    <property type="entry name" value="HIV Type 1 Reverse Transcriptase, subunit A, domain 1"/>
    <property type="match status" value="1"/>
</dbReference>
<feature type="region of interest" description="Disordered" evidence="13">
    <location>
        <begin position="2273"/>
        <end position="2357"/>
    </location>
</feature>
<dbReference type="InterPro" id="IPR041588">
    <property type="entry name" value="Integrase_H2C2"/>
</dbReference>
<feature type="domain" description="Reverse transcriptase" evidence="15">
    <location>
        <begin position="936"/>
        <end position="1119"/>
    </location>
</feature>
<evidence type="ECO:0000313" key="18">
    <source>
        <dbReference type="EMBL" id="KAH0813899.1"/>
    </source>
</evidence>
<dbReference type="FunFam" id="1.10.340.70:FF:000001">
    <property type="entry name" value="Retrovirus-related Pol polyprotein from transposon gypsy-like Protein"/>
    <property type="match status" value="1"/>
</dbReference>
<dbReference type="InterPro" id="IPR041373">
    <property type="entry name" value="RT_RNaseH"/>
</dbReference>
<dbReference type="Pfam" id="PF00078">
    <property type="entry name" value="RVT_1"/>
    <property type="match status" value="3"/>
</dbReference>
<dbReference type="SUPFAM" id="SSF53098">
    <property type="entry name" value="Ribonuclease H-like"/>
    <property type="match status" value="1"/>
</dbReference>
<evidence type="ECO:0000256" key="6">
    <source>
        <dbReference type="ARBA" id="ARBA00022723"/>
    </source>
</evidence>
<keyword evidence="11" id="KW-0863">Zinc-finger</keyword>
<dbReference type="InterPro" id="IPR000477">
    <property type="entry name" value="RT_dom"/>
</dbReference>
<dbReference type="FunFam" id="3.30.70.270:FF:000026">
    <property type="entry name" value="Transposon Ty3-G Gag-Pol polyprotein"/>
    <property type="match status" value="1"/>
</dbReference>
<feature type="region of interest" description="Disordered" evidence="13">
    <location>
        <begin position="2065"/>
        <end position="2127"/>
    </location>
</feature>
<dbReference type="SUPFAM" id="SSF57756">
    <property type="entry name" value="Retrovirus zinc finger-like domains"/>
    <property type="match status" value="1"/>
</dbReference>
<feature type="compositionally biased region" description="Low complexity" evidence="13">
    <location>
        <begin position="1634"/>
        <end position="1670"/>
    </location>
</feature>
<feature type="region of interest" description="Disordered" evidence="13">
    <location>
        <begin position="2486"/>
        <end position="2508"/>
    </location>
</feature>
<dbReference type="InterPro" id="IPR012337">
    <property type="entry name" value="RNaseH-like_sf"/>
</dbReference>
<proteinExistence type="predicted"/>
<dbReference type="GO" id="GO:0006310">
    <property type="term" value="P:DNA recombination"/>
    <property type="evidence" value="ECO:0007669"/>
    <property type="project" value="UniProtKB-KW"/>
</dbReference>
<dbReference type="Gene3D" id="3.30.70.270">
    <property type="match status" value="2"/>
</dbReference>
<feature type="compositionally biased region" description="Polar residues" evidence="13">
    <location>
        <begin position="874"/>
        <end position="890"/>
    </location>
</feature>
<keyword evidence="5" id="KW-0540">Nuclease</keyword>
<evidence type="ECO:0000256" key="10">
    <source>
        <dbReference type="ARBA" id="ARBA00023172"/>
    </source>
</evidence>
<dbReference type="InterPro" id="IPR043128">
    <property type="entry name" value="Rev_trsase/Diguanyl_cyclase"/>
</dbReference>
<feature type="region of interest" description="Disordered" evidence="13">
    <location>
        <begin position="731"/>
        <end position="754"/>
    </location>
</feature>
<feature type="domain" description="Integrase catalytic" evidence="16">
    <location>
        <begin position="1461"/>
        <end position="1619"/>
    </location>
</feature>
<feature type="region of interest" description="Disordered" evidence="13">
    <location>
        <begin position="372"/>
        <end position="431"/>
    </location>
</feature>
<organism evidence="18 19">
    <name type="scientific">Tenebrio molitor</name>
    <name type="common">Yellow mealworm beetle</name>
    <dbReference type="NCBI Taxonomy" id="7067"/>
    <lineage>
        <taxon>Eukaryota</taxon>
        <taxon>Metazoa</taxon>
        <taxon>Ecdysozoa</taxon>
        <taxon>Arthropoda</taxon>
        <taxon>Hexapoda</taxon>
        <taxon>Insecta</taxon>
        <taxon>Pterygota</taxon>
        <taxon>Neoptera</taxon>
        <taxon>Endopterygota</taxon>
        <taxon>Coleoptera</taxon>
        <taxon>Polyphaga</taxon>
        <taxon>Cucujiformia</taxon>
        <taxon>Tenebrionidae</taxon>
        <taxon>Tenebrio</taxon>
    </lineage>
</organism>
<reference evidence="18" key="1">
    <citation type="journal article" date="2020" name="J Insects Food Feed">
        <title>The yellow mealworm (Tenebrio molitor) genome: a resource for the emerging insects as food and feed industry.</title>
        <authorList>
            <person name="Eriksson T."/>
            <person name="Andere A."/>
            <person name="Kelstrup H."/>
            <person name="Emery V."/>
            <person name="Picard C."/>
        </authorList>
    </citation>
    <scope>NUCLEOTIDE SEQUENCE</scope>
    <source>
        <strain evidence="18">Stoneville</strain>
        <tissue evidence="18">Whole head</tissue>
    </source>
</reference>
<dbReference type="GO" id="GO:0004519">
    <property type="term" value="F:endonuclease activity"/>
    <property type="evidence" value="ECO:0007669"/>
    <property type="project" value="UniProtKB-KW"/>
</dbReference>
<evidence type="ECO:0000259" key="16">
    <source>
        <dbReference type="PROSITE" id="PS50994"/>
    </source>
</evidence>
<evidence type="ECO:0000256" key="4">
    <source>
        <dbReference type="ARBA" id="ARBA00022695"/>
    </source>
</evidence>
<feature type="region of interest" description="Disordered" evidence="13">
    <location>
        <begin position="650"/>
        <end position="701"/>
    </location>
</feature>
<evidence type="ECO:0000259" key="17">
    <source>
        <dbReference type="PROSITE" id="PS51898"/>
    </source>
</evidence>
<dbReference type="GO" id="GO:0015074">
    <property type="term" value="P:DNA integration"/>
    <property type="evidence" value="ECO:0007669"/>
    <property type="project" value="InterPro"/>
</dbReference>
<dbReference type="EC" id="2.7.7.49" evidence="2"/>
<dbReference type="InterPro" id="IPR002104">
    <property type="entry name" value="Integrase_catalytic"/>
</dbReference>
<evidence type="ECO:0000256" key="13">
    <source>
        <dbReference type="SAM" id="MobiDB-lite"/>
    </source>
</evidence>
<keyword evidence="10" id="KW-0233">DNA recombination</keyword>
<keyword evidence="12" id="KW-0175">Coiled coil</keyword>
<dbReference type="GO" id="GO:0016787">
    <property type="term" value="F:hydrolase activity"/>
    <property type="evidence" value="ECO:0007669"/>
    <property type="project" value="UniProtKB-KW"/>
</dbReference>
<evidence type="ECO:0000256" key="1">
    <source>
        <dbReference type="ARBA" id="ARBA00001968"/>
    </source>
</evidence>
<dbReference type="InterPro" id="IPR050951">
    <property type="entry name" value="Retrovirus_Pol_polyprotein"/>
</dbReference>
<evidence type="ECO:0000256" key="9">
    <source>
        <dbReference type="ARBA" id="ARBA00022918"/>
    </source>
</evidence>
<evidence type="ECO:0000256" key="2">
    <source>
        <dbReference type="ARBA" id="ARBA00012493"/>
    </source>
</evidence>
<feature type="coiled-coil region" evidence="12">
    <location>
        <begin position="3033"/>
        <end position="3067"/>
    </location>
</feature>
<feature type="compositionally biased region" description="Pro residues" evidence="13">
    <location>
        <begin position="736"/>
        <end position="746"/>
    </location>
</feature>
<dbReference type="Pfam" id="PF00665">
    <property type="entry name" value="rve"/>
    <property type="match status" value="1"/>
</dbReference>
<reference evidence="18" key="2">
    <citation type="submission" date="2021-08" db="EMBL/GenBank/DDBJ databases">
        <authorList>
            <person name="Eriksson T."/>
        </authorList>
    </citation>
    <scope>NUCLEOTIDE SEQUENCE</scope>
    <source>
        <strain evidence="18">Stoneville</strain>
        <tissue evidence="18">Whole head</tissue>
    </source>
</reference>